<name>A0AA38I2I4_9CUCU</name>
<dbReference type="EMBL" id="JALNTZ010000006">
    <property type="protein sequence ID" value="KAJ3648138.1"/>
    <property type="molecule type" value="Genomic_DNA"/>
</dbReference>
<reference evidence="1" key="1">
    <citation type="journal article" date="2023" name="G3 (Bethesda)">
        <title>Whole genome assemblies of Zophobas morio and Tenebrio molitor.</title>
        <authorList>
            <person name="Kaur S."/>
            <person name="Stinson S.A."/>
            <person name="diCenzo G.C."/>
        </authorList>
    </citation>
    <scope>NUCLEOTIDE SEQUENCE</scope>
    <source>
        <strain evidence="1">QUZm001</strain>
    </source>
</reference>
<accession>A0AA38I2I4</accession>
<gene>
    <name evidence="1" type="ORF">Zmor_019961</name>
</gene>
<sequence length="374" mass="43542">MARYLARISANTPRVISVLALCRPSPHFSSKFEVDIMDEFTSQLMQRKIGKWDQKKRKYDAFLETPTPKLEDKQTNTVTEKVRPDNLGLMFQNLLDNEDTEGVVQLIKSCVKHNAAPPATAVINIASVCAHSGERDTLVQLQELCQRHHPQLLKENSQFRDFLAQAVWVRGDVSKALEMFEDVYRENAYLRRRIRLMLKYLIADLVTNGSEAALGNMISFSERIVKDFQDFFPLACVWQGCFLSEWFTDQRVALELLEKHNGLCKSVINRIPYVVFISLKCHRTEVVYRLLEILLKYRMKPQYSSVLGSLLDYQFRRGDWTRCSEIINWAVDNEVPLPQKHHIQLINLILNQKMKTPLAPIEKKAEDRNYEFKF</sequence>
<dbReference type="Proteomes" id="UP001168821">
    <property type="component" value="Unassembled WGS sequence"/>
</dbReference>
<organism evidence="1 2">
    <name type="scientific">Zophobas morio</name>
    <dbReference type="NCBI Taxonomy" id="2755281"/>
    <lineage>
        <taxon>Eukaryota</taxon>
        <taxon>Metazoa</taxon>
        <taxon>Ecdysozoa</taxon>
        <taxon>Arthropoda</taxon>
        <taxon>Hexapoda</taxon>
        <taxon>Insecta</taxon>
        <taxon>Pterygota</taxon>
        <taxon>Neoptera</taxon>
        <taxon>Endopterygota</taxon>
        <taxon>Coleoptera</taxon>
        <taxon>Polyphaga</taxon>
        <taxon>Cucujiformia</taxon>
        <taxon>Tenebrionidae</taxon>
        <taxon>Zophobas</taxon>
    </lineage>
</organism>
<comment type="caution">
    <text evidence="1">The sequence shown here is derived from an EMBL/GenBank/DDBJ whole genome shotgun (WGS) entry which is preliminary data.</text>
</comment>
<keyword evidence="2" id="KW-1185">Reference proteome</keyword>
<proteinExistence type="predicted"/>
<evidence type="ECO:0000313" key="1">
    <source>
        <dbReference type="EMBL" id="KAJ3648138.1"/>
    </source>
</evidence>
<evidence type="ECO:0000313" key="2">
    <source>
        <dbReference type="Proteomes" id="UP001168821"/>
    </source>
</evidence>
<dbReference type="AlphaFoldDB" id="A0AA38I2I4"/>
<protein>
    <submittedName>
        <fullName evidence="1">Uncharacterized protein</fullName>
    </submittedName>
</protein>